<dbReference type="Pfam" id="PF00967">
    <property type="entry name" value="Barwin"/>
    <property type="match status" value="1"/>
</dbReference>
<sequence>MVTLSFMPTAQSPVMLHSRAAAIRLKRVGCRAPYVLGRPHLHHRVLPFGGAMGGSASGAQQSRGQHAGVLVMLELLLALIGAEETNPATGQQTTTRFVDQCSNSGLDLDYDTVFSKIDAKQLNLSAGWCDYTVTCTYGLLVCTYFCM</sequence>
<dbReference type="InterPro" id="IPR001153">
    <property type="entry name" value="Barwin_dom"/>
</dbReference>
<comment type="caution">
    <text evidence="2">The sequence shown here is derived from an EMBL/GenBank/DDBJ whole genome shotgun (WGS) entry which is preliminary data.</text>
</comment>
<dbReference type="Gene3D" id="2.40.40.10">
    <property type="entry name" value="RlpA-like domain"/>
    <property type="match status" value="1"/>
</dbReference>
<dbReference type="AlphaFoldDB" id="A0AAD8R1Y9"/>
<gene>
    <name evidence="2" type="ORF">QYE76_036014</name>
</gene>
<proteinExistence type="predicted"/>
<dbReference type="GO" id="GO:0050832">
    <property type="term" value="P:defense response to fungus"/>
    <property type="evidence" value="ECO:0007669"/>
    <property type="project" value="InterPro"/>
</dbReference>
<organism evidence="2 3">
    <name type="scientific">Lolium multiflorum</name>
    <name type="common">Italian ryegrass</name>
    <name type="synonym">Lolium perenne subsp. multiflorum</name>
    <dbReference type="NCBI Taxonomy" id="4521"/>
    <lineage>
        <taxon>Eukaryota</taxon>
        <taxon>Viridiplantae</taxon>
        <taxon>Streptophyta</taxon>
        <taxon>Embryophyta</taxon>
        <taxon>Tracheophyta</taxon>
        <taxon>Spermatophyta</taxon>
        <taxon>Magnoliopsida</taxon>
        <taxon>Liliopsida</taxon>
        <taxon>Poales</taxon>
        <taxon>Poaceae</taxon>
        <taxon>BOP clade</taxon>
        <taxon>Pooideae</taxon>
        <taxon>Poodae</taxon>
        <taxon>Poeae</taxon>
        <taxon>Poeae Chloroplast Group 2 (Poeae type)</taxon>
        <taxon>Loliodinae</taxon>
        <taxon>Loliinae</taxon>
        <taxon>Lolium</taxon>
    </lineage>
</organism>
<evidence type="ECO:0000313" key="3">
    <source>
        <dbReference type="Proteomes" id="UP001231189"/>
    </source>
</evidence>
<name>A0AAD8R1Y9_LOLMU</name>
<reference evidence="2" key="1">
    <citation type="submission" date="2023-07" db="EMBL/GenBank/DDBJ databases">
        <title>A chromosome-level genome assembly of Lolium multiflorum.</title>
        <authorList>
            <person name="Chen Y."/>
            <person name="Copetti D."/>
            <person name="Kolliker R."/>
            <person name="Studer B."/>
        </authorList>
    </citation>
    <scope>NUCLEOTIDE SEQUENCE</scope>
    <source>
        <strain evidence="2">02402/16</strain>
        <tissue evidence="2">Leaf</tissue>
    </source>
</reference>
<accession>A0AAD8R1Y9</accession>
<dbReference type="InterPro" id="IPR036908">
    <property type="entry name" value="RlpA-like_sf"/>
</dbReference>
<protein>
    <recommendedName>
        <fullName evidence="1">Barwin domain-containing protein</fullName>
    </recommendedName>
</protein>
<keyword evidence="3" id="KW-1185">Reference proteome</keyword>
<dbReference type="SUPFAM" id="SSF50685">
    <property type="entry name" value="Barwin-like endoglucanases"/>
    <property type="match status" value="1"/>
</dbReference>
<dbReference type="GO" id="GO:0042742">
    <property type="term" value="P:defense response to bacterium"/>
    <property type="evidence" value="ECO:0007669"/>
    <property type="project" value="InterPro"/>
</dbReference>
<dbReference type="PROSITE" id="PS51174">
    <property type="entry name" value="BARWIN_3"/>
    <property type="match status" value="1"/>
</dbReference>
<dbReference type="Proteomes" id="UP001231189">
    <property type="component" value="Unassembled WGS sequence"/>
</dbReference>
<evidence type="ECO:0000313" key="2">
    <source>
        <dbReference type="EMBL" id="KAK1612341.1"/>
    </source>
</evidence>
<dbReference type="EMBL" id="JAUUTY010000007">
    <property type="protein sequence ID" value="KAK1612341.1"/>
    <property type="molecule type" value="Genomic_DNA"/>
</dbReference>
<feature type="domain" description="Barwin" evidence="1">
    <location>
        <begin position="85"/>
        <end position="144"/>
    </location>
</feature>
<evidence type="ECO:0000259" key="1">
    <source>
        <dbReference type="PROSITE" id="PS51174"/>
    </source>
</evidence>